<dbReference type="PROSITE" id="PS51819">
    <property type="entry name" value="VOC"/>
    <property type="match status" value="2"/>
</dbReference>
<dbReference type="InterPro" id="IPR041735">
    <property type="entry name" value="4OHPhenylPyrv_dOase_C"/>
</dbReference>
<comment type="cofactor">
    <cofactor evidence="1">
        <name>Fe cation</name>
        <dbReference type="ChEBI" id="CHEBI:24875"/>
    </cofactor>
</comment>
<name>A0A9W6T1R5_CANBO</name>
<dbReference type="SUPFAM" id="SSF54593">
    <property type="entry name" value="Glyoxalase/Bleomycin resistance protein/Dihydroxybiphenyl dioxygenase"/>
    <property type="match status" value="2"/>
</dbReference>
<keyword evidence="5" id="KW-0408">Iron</keyword>
<dbReference type="Gene3D" id="3.10.180.10">
    <property type="entry name" value="2,3-Dihydroxybiphenyl 1,2-Dioxygenase, domain 1"/>
    <property type="match status" value="2"/>
</dbReference>
<dbReference type="Pfam" id="PF00903">
    <property type="entry name" value="Glyoxalase"/>
    <property type="match status" value="1"/>
</dbReference>
<organism evidence="8 9">
    <name type="scientific">Candida boidinii</name>
    <name type="common">Yeast</name>
    <dbReference type="NCBI Taxonomy" id="5477"/>
    <lineage>
        <taxon>Eukaryota</taxon>
        <taxon>Fungi</taxon>
        <taxon>Dikarya</taxon>
        <taxon>Ascomycota</taxon>
        <taxon>Saccharomycotina</taxon>
        <taxon>Pichiomycetes</taxon>
        <taxon>Pichiales</taxon>
        <taxon>Pichiaceae</taxon>
        <taxon>Ogataea</taxon>
        <taxon>Ogataea/Candida clade</taxon>
    </lineage>
</organism>
<comment type="similarity">
    <text evidence="2">Belongs to the 4HPPD family.</text>
</comment>
<dbReference type="InterPro" id="IPR037523">
    <property type="entry name" value="VOC_core"/>
</dbReference>
<evidence type="ECO:0000313" key="8">
    <source>
        <dbReference type="EMBL" id="GME73306.1"/>
    </source>
</evidence>
<dbReference type="PANTHER" id="PTHR11959:SF6">
    <property type="entry name" value="VOC DOMAIN-CONTAINING PROTEIN"/>
    <property type="match status" value="1"/>
</dbReference>
<proteinExistence type="inferred from homology"/>
<keyword evidence="4" id="KW-0677">Repeat</keyword>
<dbReference type="InterPro" id="IPR005956">
    <property type="entry name" value="4OHPhenylPyrv_dOase"/>
</dbReference>
<evidence type="ECO:0000256" key="2">
    <source>
        <dbReference type="ARBA" id="ARBA00005877"/>
    </source>
</evidence>
<dbReference type="GO" id="GO:0003868">
    <property type="term" value="F:4-hydroxyphenylpyruvate dioxygenase activity"/>
    <property type="evidence" value="ECO:0007669"/>
    <property type="project" value="InterPro"/>
</dbReference>
<feature type="domain" description="VOC" evidence="7">
    <location>
        <begin position="78"/>
        <end position="232"/>
    </location>
</feature>
<dbReference type="InterPro" id="IPR004360">
    <property type="entry name" value="Glyas_Fos-R_dOase_dom"/>
</dbReference>
<feature type="domain" description="VOC" evidence="7">
    <location>
        <begin position="362"/>
        <end position="521"/>
    </location>
</feature>
<evidence type="ECO:0000259" key="7">
    <source>
        <dbReference type="PROSITE" id="PS51819"/>
    </source>
</evidence>
<dbReference type="CDD" id="cd07250">
    <property type="entry name" value="HPPD_C_like"/>
    <property type="match status" value="1"/>
</dbReference>
<evidence type="ECO:0000256" key="4">
    <source>
        <dbReference type="ARBA" id="ARBA00022737"/>
    </source>
</evidence>
<evidence type="ECO:0000256" key="5">
    <source>
        <dbReference type="ARBA" id="ARBA00023004"/>
    </source>
</evidence>
<evidence type="ECO:0000256" key="3">
    <source>
        <dbReference type="ARBA" id="ARBA00022723"/>
    </source>
</evidence>
<reference evidence="8" key="1">
    <citation type="submission" date="2023-04" db="EMBL/GenBank/DDBJ databases">
        <title>Candida boidinii NBRC 10035.</title>
        <authorList>
            <person name="Ichikawa N."/>
            <person name="Sato H."/>
            <person name="Tonouchi N."/>
        </authorList>
    </citation>
    <scope>NUCLEOTIDE SEQUENCE</scope>
    <source>
        <strain evidence="8">NBRC 10035</strain>
    </source>
</reference>
<protein>
    <submittedName>
        <fullName evidence="8">Unnamed protein product</fullName>
    </submittedName>
</protein>
<evidence type="ECO:0000313" key="9">
    <source>
        <dbReference type="Proteomes" id="UP001165120"/>
    </source>
</evidence>
<keyword evidence="9" id="KW-1185">Reference proteome</keyword>
<dbReference type="FunFam" id="3.10.180.10:FF:000001">
    <property type="entry name" value="4-hydroxyphenylpyruvate dioxygenase"/>
    <property type="match status" value="1"/>
</dbReference>
<dbReference type="AlphaFoldDB" id="A0A9W6T1R5"/>
<sequence length="565" mass="64898">MVEFLEFLTYFTYGQKLSKDLTLHDSSEERKKKKLEKQRLKRIEAADRQKEWEEERLKDIELEIALNGNTNEDDQVIGIDHVTFYVGCSSTVAAYLVDRYGFKPFASRGLTEGERDYSSEVVVNGNIILSFISPLKRNPEQKVYSFSWKWGCTREDATKPKLKSFHKHLSTHGDSVKDVAFRVKNVEKAFNFALKNGAKCISKPAQYRDEYGVVGLAIVTGLGDTTHTLIERKFYRGFLPGYRMSDEKLDPNKKSGNFRRYAYNIIDSSNKEEIEVLFATLKREFMESGKLPAFETSPSSGKDPVETDLLDIKIETPKEGTSAEELEQQVVIEVDSNNEVNAGINVEQNSDSKESLPVKLDDFDHVVQNVNWNSMFNSAEYYRKCFDFKRFWSVDEKDVSTEYSCLRSTVMASNNERVKMPINEPAMGLKKSQIEEFLDYNVNKPGVQHIAMRTSDIIETVSRLRERGVNFVTVPASYYTNLKTRLSNSPILINEDLALLEKEQILVDFDDKGYLLQIFTKPIFSRPTFFFEIIQRNNHNGFGAGNFKALFEALEKEQKQRGNLV</sequence>
<dbReference type="GO" id="GO:0006572">
    <property type="term" value="P:L-tyrosine catabolic process"/>
    <property type="evidence" value="ECO:0007669"/>
    <property type="project" value="TreeGrafter"/>
</dbReference>
<dbReference type="NCBIfam" id="TIGR01263">
    <property type="entry name" value="4HPPD"/>
    <property type="match status" value="1"/>
</dbReference>
<evidence type="ECO:0000256" key="6">
    <source>
        <dbReference type="SAM" id="Coils"/>
    </source>
</evidence>
<dbReference type="EMBL" id="BSXN01001497">
    <property type="protein sequence ID" value="GME73306.1"/>
    <property type="molecule type" value="Genomic_DNA"/>
</dbReference>
<dbReference type="InterPro" id="IPR041736">
    <property type="entry name" value="4OHPhenylPyrv_dOase_N"/>
</dbReference>
<feature type="coiled-coil region" evidence="6">
    <location>
        <begin position="35"/>
        <end position="63"/>
    </location>
</feature>
<dbReference type="CDD" id="cd08342">
    <property type="entry name" value="HPPD_N_like"/>
    <property type="match status" value="1"/>
</dbReference>
<keyword evidence="6" id="KW-0175">Coiled coil</keyword>
<evidence type="ECO:0000256" key="1">
    <source>
        <dbReference type="ARBA" id="ARBA00001962"/>
    </source>
</evidence>
<keyword evidence="3" id="KW-0479">Metal-binding</keyword>
<dbReference type="Proteomes" id="UP001165120">
    <property type="component" value="Unassembled WGS sequence"/>
</dbReference>
<accession>A0A9W6T1R5</accession>
<dbReference type="GO" id="GO:0046872">
    <property type="term" value="F:metal ion binding"/>
    <property type="evidence" value="ECO:0007669"/>
    <property type="project" value="UniProtKB-KW"/>
</dbReference>
<gene>
    <name evidence="8" type="ORF">Cboi02_000398700</name>
</gene>
<comment type="caution">
    <text evidence="8">The sequence shown here is derived from an EMBL/GenBank/DDBJ whole genome shotgun (WGS) entry which is preliminary data.</text>
</comment>
<dbReference type="PANTHER" id="PTHR11959">
    <property type="entry name" value="4-HYDROXYPHENYLPYRUVATE DIOXYGENASE"/>
    <property type="match status" value="1"/>
</dbReference>
<dbReference type="InterPro" id="IPR029068">
    <property type="entry name" value="Glyas_Bleomycin-R_OHBP_Dase"/>
</dbReference>